<keyword evidence="1" id="KW-0812">Transmembrane</keyword>
<dbReference type="Pfam" id="PF07332">
    <property type="entry name" value="Phage_holin_3_6"/>
    <property type="match status" value="1"/>
</dbReference>
<keyword evidence="3" id="KW-1185">Reference proteome</keyword>
<reference evidence="2 3" key="1">
    <citation type="submission" date="2019-01" db="EMBL/GenBank/DDBJ databases">
        <title>Pseudolysobacter antarctica gen. nov., sp. nov., isolated from Fildes Peninsula, Antarctica.</title>
        <authorList>
            <person name="Wei Z."/>
            <person name="Peng F."/>
        </authorList>
    </citation>
    <scope>NUCLEOTIDE SEQUENCE [LARGE SCALE GENOMIC DNA]</scope>
    <source>
        <strain evidence="2 3">AQ6-296</strain>
    </source>
</reference>
<dbReference type="AlphaFoldDB" id="A0A411HID8"/>
<proteinExistence type="predicted"/>
<name>A0A411HID8_9GAMM</name>
<feature type="transmembrane region" description="Helical" evidence="1">
    <location>
        <begin position="47"/>
        <end position="71"/>
    </location>
</feature>
<organism evidence="2 3">
    <name type="scientific">Pseudolysobacter antarcticus</name>
    <dbReference type="NCBI Taxonomy" id="2511995"/>
    <lineage>
        <taxon>Bacteria</taxon>
        <taxon>Pseudomonadati</taxon>
        <taxon>Pseudomonadota</taxon>
        <taxon>Gammaproteobacteria</taxon>
        <taxon>Lysobacterales</taxon>
        <taxon>Rhodanobacteraceae</taxon>
        <taxon>Pseudolysobacter</taxon>
    </lineage>
</organism>
<keyword evidence="1" id="KW-1133">Transmembrane helix</keyword>
<dbReference type="EMBL" id="CP035704">
    <property type="protein sequence ID" value="QBB70160.1"/>
    <property type="molecule type" value="Genomic_DNA"/>
</dbReference>
<keyword evidence="1" id="KW-0472">Membrane</keyword>
<dbReference type="Proteomes" id="UP000291562">
    <property type="component" value="Chromosome"/>
</dbReference>
<feature type="transmembrane region" description="Helical" evidence="1">
    <location>
        <begin position="78"/>
        <end position="103"/>
    </location>
</feature>
<gene>
    <name evidence="2" type="ORF">ELE36_07160</name>
</gene>
<evidence type="ECO:0000313" key="2">
    <source>
        <dbReference type="EMBL" id="QBB70160.1"/>
    </source>
</evidence>
<dbReference type="KEGG" id="xbc:ELE36_07160"/>
<protein>
    <submittedName>
        <fullName evidence="2">Uncharacterized protein</fullName>
    </submittedName>
</protein>
<evidence type="ECO:0000313" key="3">
    <source>
        <dbReference type="Proteomes" id="UP000291562"/>
    </source>
</evidence>
<dbReference type="InterPro" id="IPR009937">
    <property type="entry name" value="Phage_holin_3_6"/>
</dbReference>
<evidence type="ECO:0000256" key="1">
    <source>
        <dbReference type="SAM" id="Phobius"/>
    </source>
</evidence>
<sequence length="127" mass="13581">MSEYGVPSMRKIRRYVVVARATPAIIESYVRLVRAEATLAKENLKPLLIASAVAAVCAIVALSVLACGAVIGLHDRGIGLIVSIAVPVVITSVIGGIAGWSAYRWLGPSTFSESRKRLSWIVEALYD</sequence>
<dbReference type="RefSeq" id="WP_129832419.1">
    <property type="nucleotide sequence ID" value="NZ_CP035704.1"/>
</dbReference>
<accession>A0A411HID8</accession>